<sequence>MAQHRRLRIDADNLLLFLELTRPESALIVRPRTNLASTVGCFEHLMVGLNTRKAHHGEAP</sequence>
<proteinExistence type="predicted"/>
<accession>A0A4Y6V530</accession>
<gene>
    <name evidence="1" type="ORF">D5366_00450</name>
</gene>
<organism evidence="1 2">
    <name type="scientific">Neokomagataea tanensis</name>
    <dbReference type="NCBI Taxonomy" id="661191"/>
    <lineage>
        <taxon>Bacteria</taxon>
        <taxon>Pseudomonadati</taxon>
        <taxon>Pseudomonadota</taxon>
        <taxon>Alphaproteobacteria</taxon>
        <taxon>Acetobacterales</taxon>
        <taxon>Acetobacteraceae</taxon>
        <taxon>Neokomagataea</taxon>
    </lineage>
</organism>
<dbReference type="AlphaFoldDB" id="A0A4Y6V530"/>
<name>A0A4Y6V530_9PROT</name>
<keyword evidence="2" id="KW-1185">Reference proteome</keyword>
<reference evidence="1 2" key="1">
    <citation type="submission" date="2018-09" db="EMBL/GenBank/DDBJ databases">
        <title>The complete genome sequence of Neokomagataea tanensis NBRC 106556(T).</title>
        <authorList>
            <person name="Chua K.-O."/>
            <person name="See-Too W.-S."/>
            <person name="Hong K.-W."/>
            <person name="Yin W.-F."/>
            <person name="Chan K.-G."/>
        </authorList>
    </citation>
    <scope>NUCLEOTIDE SEQUENCE [LARGE SCALE GENOMIC DNA]</scope>
    <source>
        <strain evidence="2">AH13 \ NBRC 106556</strain>
    </source>
</reference>
<dbReference type="Proteomes" id="UP000317214">
    <property type="component" value="Chromosome"/>
</dbReference>
<protein>
    <submittedName>
        <fullName evidence="1">Uncharacterized protein</fullName>
    </submittedName>
</protein>
<dbReference type="KEGG" id="ntn:D5366_00450"/>
<evidence type="ECO:0000313" key="2">
    <source>
        <dbReference type="Proteomes" id="UP000317214"/>
    </source>
</evidence>
<evidence type="ECO:0000313" key="1">
    <source>
        <dbReference type="EMBL" id="QDH23988.1"/>
    </source>
</evidence>
<dbReference type="EMBL" id="CP032485">
    <property type="protein sequence ID" value="QDH23988.1"/>
    <property type="molecule type" value="Genomic_DNA"/>
</dbReference>